<evidence type="ECO:0000256" key="2">
    <source>
        <dbReference type="SAM" id="SignalP"/>
    </source>
</evidence>
<evidence type="ECO:0000313" key="4">
    <source>
        <dbReference type="Proteomes" id="UP001497522"/>
    </source>
</evidence>
<comment type="caution">
    <text evidence="3">The sequence shown here is derived from an EMBL/GenBank/DDBJ whole genome shotgun (WGS) entry which is preliminary data.</text>
</comment>
<keyword evidence="4" id="KW-1185">Reference proteome</keyword>
<evidence type="ECO:0000313" key="3">
    <source>
        <dbReference type="EMBL" id="CAK9855575.1"/>
    </source>
</evidence>
<feature type="signal peptide" evidence="2">
    <location>
        <begin position="1"/>
        <end position="18"/>
    </location>
</feature>
<feature type="region of interest" description="Disordered" evidence="1">
    <location>
        <begin position="378"/>
        <end position="435"/>
    </location>
</feature>
<sequence length="1023" mass="117535">MRNHPLVIVFLAAALASGAQPSSSIVVDYEHLIRFNETRLRTEMKITDDRFFDSIDTLMGYAKDSRFDKAQQLLNLQGLARFLNKINDKEQIRSGQTTNLLLFYFSVMDWRREGSLYENLNSFSGFAMKCGSFFEEDSAGIKFIAKTAEKYPSQILIYADQISDNRRYRPIIEDAILKDPDYAKRYFFNENTISYYASTSEQKEVRGIYELFEKWGNKNKGFILYDAVRKGHITPPEADSIYMDERAMIREMVWILKNHNPLGLRSVFREMDFRATDYIRQSTLWAPEKVYAQFNKFSAEEKLTLLVFGYHECGPALLDQYITLLLRIDLMSVSPTLIENLGAANLPEFLRFLDKHDKLPLLLGWFSDANKEKLSLMLSSDENETSQSESLESLPPNKMMAPEARAEVPPGKTAMPDRGLSEATGMAERRRSTAEQSDAVLDNIVADPIHIPLSDSSRDILILKKNIYMALQDISSFIDKPYARDLMLYAAYVEPDEVFKKTDLYKGKYWSRDVLEAATLNAPLSAKRYFNNPTHPVTVILGYSKDTTIQKFLRLSRESKFETKPFLLFDEMANNCMTLTDASAVCTDNDRLFRELMTIASQKNYIGRYNVEREMNYYALKYIRGINDKDDEPEKERFASVDNLSCNELYYLMVYGREEVFNATFEGLFSRFLSKCATSGYWNAKRFILLPHYRRFLAMCAAYNKLDKFLSLFSAGDQNILLTSFASSLDKERDELSDAATVGETIANTTNPVVLQVLQNTIKASYINLETAHDYNGMAIYGILCALYKDKAVSDKKWFAVMAKKYKIGALTTLTNASLMGQKIFVERMYFYDDEDGQESYKNFIATFTASPDWRVDQYFSYARVSSTHGKNIEIYANKPELEESGDREISKIIKDNNYVVSAIIHRGHSFHTDATLARVPSSARFIFVGSCGGFYKINLALHKAPDANIISTRQVGVKEINDPIIFSFNEYVREGKDINWKTFWDEMYSKLGRNSLFSDYVPPHKNLESLFVRAYYQIMGNE</sequence>
<proteinExistence type="predicted"/>
<reference evidence="3" key="1">
    <citation type="submission" date="2024-03" db="EMBL/GenBank/DDBJ databases">
        <authorList>
            <consortium name="ELIXIR-Norway"/>
            <consortium name="Elixir Norway"/>
        </authorList>
    </citation>
    <scope>NUCLEOTIDE SEQUENCE</scope>
</reference>
<organism evidence="3 4">
    <name type="scientific">Sphagnum jensenii</name>
    <dbReference type="NCBI Taxonomy" id="128206"/>
    <lineage>
        <taxon>Eukaryota</taxon>
        <taxon>Viridiplantae</taxon>
        <taxon>Streptophyta</taxon>
        <taxon>Embryophyta</taxon>
        <taxon>Bryophyta</taxon>
        <taxon>Sphagnophytina</taxon>
        <taxon>Sphagnopsida</taxon>
        <taxon>Sphagnales</taxon>
        <taxon>Sphagnaceae</taxon>
        <taxon>Sphagnum</taxon>
    </lineage>
</organism>
<evidence type="ECO:0000256" key="1">
    <source>
        <dbReference type="SAM" id="MobiDB-lite"/>
    </source>
</evidence>
<name>A0ABP0ZY48_9BRYO</name>
<feature type="compositionally biased region" description="Polar residues" evidence="1">
    <location>
        <begin position="378"/>
        <end position="391"/>
    </location>
</feature>
<feature type="chain" id="PRO_5047239520" evidence="2">
    <location>
        <begin position="19"/>
        <end position="1023"/>
    </location>
</feature>
<keyword evidence="2" id="KW-0732">Signal</keyword>
<protein>
    <submittedName>
        <fullName evidence="3">Uncharacterized protein</fullName>
    </submittedName>
</protein>
<dbReference type="Proteomes" id="UP001497522">
    <property type="component" value="Unassembled WGS sequence"/>
</dbReference>
<gene>
    <name evidence="3" type="ORF">CSSPJE1EN2_LOCUS25507</name>
</gene>
<dbReference type="EMBL" id="CAXHBF010000225">
    <property type="protein sequence ID" value="CAK9855575.1"/>
    <property type="molecule type" value="Genomic_DNA"/>
</dbReference>
<accession>A0ABP0ZY48</accession>